<dbReference type="Pfam" id="PF00089">
    <property type="entry name" value="Trypsin"/>
    <property type="match status" value="1"/>
</dbReference>
<dbReference type="PROSITE" id="PS50240">
    <property type="entry name" value="TRYPSIN_DOM"/>
    <property type="match status" value="1"/>
</dbReference>
<dbReference type="Gene3D" id="2.40.10.10">
    <property type="entry name" value="Trypsin-like serine proteases"/>
    <property type="match status" value="1"/>
</dbReference>
<dbReference type="PANTHER" id="PTHR24252">
    <property type="entry name" value="ACROSIN-RELATED"/>
    <property type="match status" value="1"/>
</dbReference>
<dbReference type="SUPFAM" id="SSF50494">
    <property type="entry name" value="Trypsin-like serine proteases"/>
    <property type="match status" value="1"/>
</dbReference>
<evidence type="ECO:0000313" key="4">
    <source>
        <dbReference type="Proteomes" id="UP001476798"/>
    </source>
</evidence>
<keyword evidence="4" id="KW-1185">Reference proteome</keyword>
<dbReference type="Proteomes" id="UP001476798">
    <property type="component" value="Unassembled WGS sequence"/>
</dbReference>
<feature type="domain" description="Peptidase S1" evidence="2">
    <location>
        <begin position="1"/>
        <end position="208"/>
    </location>
</feature>
<dbReference type="InterPro" id="IPR009003">
    <property type="entry name" value="Peptidase_S1_PA"/>
</dbReference>
<sequence>MWPWMASLQKRGQHVCGGTLVSESSVLTNADCFPGSLNASEWTVVLGRLKQNGSNQFEESLNVVNISMSNLTGNNIAVLKLSSQPTLNNYIQPICLDNKRTFPVGSVCWAAGWSSGRGGGEPKSQRLTVMLIFVQRLVTRTNANQVNLPEMTAFLFPPTLEEQALQQFQATVVDCGNATTTDSMCTANFTLEQVQDNICHPSEGYGEF</sequence>
<comment type="caution">
    <text evidence="3">The sequence shown here is derived from an EMBL/GenBank/DDBJ whole genome shotgun (WGS) entry which is preliminary data.</text>
</comment>
<evidence type="ECO:0000256" key="1">
    <source>
        <dbReference type="ARBA" id="ARBA00023157"/>
    </source>
</evidence>
<organism evidence="3 4">
    <name type="scientific">Goodea atripinnis</name>
    <dbReference type="NCBI Taxonomy" id="208336"/>
    <lineage>
        <taxon>Eukaryota</taxon>
        <taxon>Metazoa</taxon>
        <taxon>Chordata</taxon>
        <taxon>Craniata</taxon>
        <taxon>Vertebrata</taxon>
        <taxon>Euteleostomi</taxon>
        <taxon>Actinopterygii</taxon>
        <taxon>Neopterygii</taxon>
        <taxon>Teleostei</taxon>
        <taxon>Neoteleostei</taxon>
        <taxon>Acanthomorphata</taxon>
        <taxon>Ovalentaria</taxon>
        <taxon>Atherinomorphae</taxon>
        <taxon>Cyprinodontiformes</taxon>
        <taxon>Goodeidae</taxon>
        <taxon>Goodea</taxon>
    </lineage>
</organism>
<evidence type="ECO:0000313" key="3">
    <source>
        <dbReference type="EMBL" id="MEQ2160102.1"/>
    </source>
</evidence>
<protein>
    <recommendedName>
        <fullName evidence="2">Peptidase S1 domain-containing protein</fullName>
    </recommendedName>
</protein>
<keyword evidence="1" id="KW-1015">Disulfide bond</keyword>
<gene>
    <name evidence="3" type="ORF">GOODEAATRI_030053</name>
</gene>
<dbReference type="InterPro" id="IPR001254">
    <property type="entry name" value="Trypsin_dom"/>
</dbReference>
<dbReference type="EMBL" id="JAHRIO010004626">
    <property type="protein sequence ID" value="MEQ2160102.1"/>
    <property type="molecule type" value="Genomic_DNA"/>
</dbReference>
<name>A0ABV0MLX4_9TELE</name>
<dbReference type="InterPro" id="IPR043504">
    <property type="entry name" value="Peptidase_S1_PA_chymotrypsin"/>
</dbReference>
<reference evidence="3 4" key="1">
    <citation type="submission" date="2021-06" db="EMBL/GenBank/DDBJ databases">
        <authorList>
            <person name="Palmer J.M."/>
        </authorList>
    </citation>
    <scope>NUCLEOTIDE SEQUENCE [LARGE SCALE GENOMIC DNA]</scope>
    <source>
        <strain evidence="3 4">GA_2019</strain>
        <tissue evidence="3">Muscle</tissue>
    </source>
</reference>
<evidence type="ECO:0000259" key="2">
    <source>
        <dbReference type="PROSITE" id="PS50240"/>
    </source>
</evidence>
<accession>A0ABV0MLX4</accession>
<proteinExistence type="predicted"/>
<dbReference type="PANTHER" id="PTHR24252:SF7">
    <property type="entry name" value="HYALIN"/>
    <property type="match status" value="1"/>
</dbReference>
<dbReference type="SMART" id="SM00020">
    <property type="entry name" value="Tryp_SPc"/>
    <property type="match status" value="1"/>
</dbReference>